<evidence type="ECO:0000313" key="2">
    <source>
        <dbReference type="EMBL" id="GAX86385.1"/>
    </source>
</evidence>
<dbReference type="Pfam" id="PF04908">
    <property type="entry name" value="SH3BGR"/>
    <property type="match status" value="1"/>
</dbReference>
<dbReference type="InterPro" id="IPR036249">
    <property type="entry name" value="Thioredoxin-like_sf"/>
</dbReference>
<gene>
    <name evidence="1" type="ORF">CEUSTIGMA_g12978.t1</name>
    <name evidence="2" type="ORF">CEUSTIGMA_g13797.t1</name>
</gene>
<dbReference type="AlphaFoldDB" id="A0A250XRC5"/>
<evidence type="ECO:0000313" key="1">
    <source>
        <dbReference type="EMBL" id="GAX85563.1"/>
    </source>
</evidence>
<dbReference type="SUPFAM" id="SSF52833">
    <property type="entry name" value="Thioredoxin-like"/>
    <property type="match status" value="1"/>
</dbReference>
<dbReference type="EMBL" id="BEGY01000177">
    <property type="protein sequence ID" value="GAX85563.1"/>
    <property type="molecule type" value="Genomic_DNA"/>
</dbReference>
<dbReference type="OrthoDB" id="423313at2759"/>
<dbReference type="EMBL" id="BEGY01000289">
    <property type="protein sequence ID" value="GAX86385.1"/>
    <property type="molecule type" value="Genomic_DNA"/>
</dbReference>
<comment type="caution">
    <text evidence="1">The sequence shown here is derived from an EMBL/GenBank/DDBJ whole genome shotgun (WGS) entry which is preliminary data.</text>
</comment>
<evidence type="ECO:0000313" key="3">
    <source>
        <dbReference type="Proteomes" id="UP000232323"/>
    </source>
</evidence>
<dbReference type="PANTHER" id="PTHR45669">
    <property type="entry name" value="GLUTAREDOXIN DOMAIN-CONTAINING CYSTEINE-RICH PROTEIN CG12206-RELATED"/>
    <property type="match status" value="1"/>
</dbReference>
<proteinExistence type="predicted"/>
<dbReference type="PROSITE" id="PS51354">
    <property type="entry name" value="GLUTAREDOXIN_2"/>
    <property type="match status" value="1"/>
</dbReference>
<accession>A0A250XRC5</accession>
<dbReference type="InterPro" id="IPR006993">
    <property type="entry name" value="Glut_rich_SH3-bd"/>
</dbReference>
<dbReference type="Gene3D" id="3.40.30.10">
    <property type="entry name" value="Glutaredoxin"/>
    <property type="match status" value="1"/>
</dbReference>
<dbReference type="STRING" id="1157962.A0A250XRC5"/>
<protein>
    <submittedName>
        <fullName evidence="1">Uncharacterized protein</fullName>
    </submittedName>
</protein>
<reference evidence="1 3" key="1">
    <citation type="submission" date="2017-08" db="EMBL/GenBank/DDBJ databases">
        <title>Acidophilic green algal genome provides insights into adaptation to an acidic environment.</title>
        <authorList>
            <person name="Hirooka S."/>
            <person name="Hirose Y."/>
            <person name="Kanesaki Y."/>
            <person name="Higuchi S."/>
            <person name="Fujiwara T."/>
            <person name="Onuma R."/>
            <person name="Era A."/>
            <person name="Ohbayashi R."/>
            <person name="Uzuka A."/>
            <person name="Nozaki H."/>
            <person name="Yoshikawa H."/>
            <person name="Miyagishima S.Y."/>
        </authorList>
    </citation>
    <scope>NUCLEOTIDE SEQUENCE [LARGE SCALE GENOMIC DNA]</scope>
    <source>
        <strain evidence="1 3">NIES-2499</strain>
    </source>
</reference>
<dbReference type="Proteomes" id="UP000232323">
    <property type="component" value="Unassembled WGS sequence"/>
</dbReference>
<dbReference type="PANTHER" id="PTHR45669:SF22">
    <property type="entry name" value="GLUTAREDOXIN DOMAIN-CONTAINING CYSTEINE-RICH PROTEIN CG12206-RELATED"/>
    <property type="match status" value="1"/>
</dbReference>
<organism evidence="1 3">
    <name type="scientific">Chlamydomonas eustigma</name>
    <dbReference type="NCBI Taxonomy" id="1157962"/>
    <lineage>
        <taxon>Eukaryota</taxon>
        <taxon>Viridiplantae</taxon>
        <taxon>Chlorophyta</taxon>
        <taxon>core chlorophytes</taxon>
        <taxon>Chlorophyceae</taxon>
        <taxon>CS clade</taxon>
        <taxon>Chlamydomonadales</taxon>
        <taxon>Chlamydomonadaceae</taxon>
        <taxon>Chlamydomonas</taxon>
    </lineage>
</organism>
<keyword evidence="3" id="KW-1185">Reference proteome</keyword>
<name>A0A250XRC5_9CHLO</name>
<sequence length="96" mass="10640">MSEPLVVLYTTSVATSPNIRSATARIKLILDANGVKYDEVDLILQQERRDDMLKASNGVKILPQLHINGRYIGSVDTVQELQDSQELASLLKPPVH</sequence>